<keyword evidence="1" id="KW-0805">Transcription regulation</keyword>
<dbReference type="InterPro" id="IPR050109">
    <property type="entry name" value="HTH-type_TetR-like_transc_reg"/>
</dbReference>
<dbReference type="PANTHER" id="PTHR30055">
    <property type="entry name" value="HTH-TYPE TRANSCRIPTIONAL REGULATOR RUTR"/>
    <property type="match status" value="1"/>
</dbReference>
<evidence type="ECO:0000256" key="3">
    <source>
        <dbReference type="ARBA" id="ARBA00023163"/>
    </source>
</evidence>
<dbReference type="EMBL" id="AKFT01000053">
    <property type="protein sequence ID" value="EJF46657.1"/>
    <property type="molecule type" value="Genomic_DNA"/>
</dbReference>
<dbReference type="Proteomes" id="UP000002941">
    <property type="component" value="Unassembled WGS sequence"/>
</dbReference>
<accession>J0NPE9</accession>
<sequence length="200" mass="21894">MRRTAADAALTREAITRAALHCFARDGWEGCSLVDVARDAGVTRGAVYHHFSGKPDLLTAVLAEQWELQARDLLAVLDAEQPAADRLTAFLADYLQRLQEERPFRDLAVVSTLVAPRALPLQPGLSAKRDNMRPWTERIDRALGECEDVLRAPLNASRFTIMTFIHGAALTAAISPAGLPGPEEGRRVAESVVNGLMRSR</sequence>
<dbReference type="InterPro" id="IPR009057">
    <property type="entry name" value="Homeodomain-like_sf"/>
</dbReference>
<dbReference type="AlphaFoldDB" id="J0NPE9"/>
<evidence type="ECO:0000256" key="4">
    <source>
        <dbReference type="PROSITE-ProRule" id="PRU00335"/>
    </source>
</evidence>
<comment type="caution">
    <text evidence="6">The sequence shown here is derived from an EMBL/GenBank/DDBJ whole genome shotgun (WGS) entry which is preliminary data.</text>
</comment>
<dbReference type="PATRIC" id="fig|1125718.3.peg.763"/>
<keyword evidence="2 4" id="KW-0238">DNA-binding</keyword>
<name>J0NPE9_9ACTO</name>
<dbReference type="PANTHER" id="PTHR30055:SF234">
    <property type="entry name" value="HTH-TYPE TRANSCRIPTIONAL REGULATOR BETI"/>
    <property type="match status" value="1"/>
</dbReference>
<organism evidence="6 7">
    <name type="scientific">Actinomyces massiliensis F0489</name>
    <dbReference type="NCBI Taxonomy" id="1125718"/>
    <lineage>
        <taxon>Bacteria</taxon>
        <taxon>Bacillati</taxon>
        <taxon>Actinomycetota</taxon>
        <taxon>Actinomycetes</taxon>
        <taxon>Actinomycetales</taxon>
        <taxon>Actinomycetaceae</taxon>
        <taxon>Actinomyces</taxon>
    </lineage>
</organism>
<dbReference type="InterPro" id="IPR001647">
    <property type="entry name" value="HTH_TetR"/>
</dbReference>
<evidence type="ECO:0000256" key="2">
    <source>
        <dbReference type="ARBA" id="ARBA00023125"/>
    </source>
</evidence>
<keyword evidence="7" id="KW-1185">Reference proteome</keyword>
<reference evidence="6 7" key="1">
    <citation type="submission" date="2012-05" db="EMBL/GenBank/DDBJ databases">
        <authorList>
            <person name="Harkins D.M."/>
            <person name="Madupu R."/>
            <person name="Durkin A.S."/>
            <person name="Torralba M."/>
            <person name="Methe B."/>
            <person name="Sutton G.G."/>
            <person name="Nelson K.E."/>
        </authorList>
    </citation>
    <scope>NUCLEOTIDE SEQUENCE [LARGE SCALE GENOMIC DNA]</scope>
    <source>
        <strain evidence="6 7">F0489</strain>
    </source>
</reference>
<dbReference type="PROSITE" id="PS50977">
    <property type="entry name" value="HTH_TETR_2"/>
    <property type="match status" value="1"/>
</dbReference>
<dbReference type="Pfam" id="PF00440">
    <property type="entry name" value="TetR_N"/>
    <property type="match status" value="1"/>
</dbReference>
<evidence type="ECO:0000313" key="6">
    <source>
        <dbReference type="EMBL" id="EJF46657.1"/>
    </source>
</evidence>
<dbReference type="GO" id="GO:0000976">
    <property type="term" value="F:transcription cis-regulatory region binding"/>
    <property type="evidence" value="ECO:0007669"/>
    <property type="project" value="TreeGrafter"/>
</dbReference>
<dbReference type="Gene3D" id="1.10.357.10">
    <property type="entry name" value="Tetracycline Repressor, domain 2"/>
    <property type="match status" value="1"/>
</dbReference>
<dbReference type="PRINTS" id="PR00455">
    <property type="entry name" value="HTHTETR"/>
</dbReference>
<evidence type="ECO:0000313" key="7">
    <source>
        <dbReference type="Proteomes" id="UP000002941"/>
    </source>
</evidence>
<dbReference type="RefSeq" id="WP_008730440.1">
    <property type="nucleotide sequence ID" value="NZ_AKFT01000053.1"/>
</dbReference>
<evidence type="ECO:0000259" key="5">
    <source>
        <dbReference type="PROSITE" id="PS50977"/>
    </source>
</evidence>
<feature type="DNA-binding region" description="H-T-H motif" evidence="4">
    <location>
        <begin position="32"/>
        <end position="51"/>
    </location>
</feature>
<feature type="domain" description="HTH tetR-type" evidence="5">
    <location>
        <begin position="9"/>
        <end position="69"/>
    </location>
</feature>
<dbReference type="eggNOG" id="COG1309">
    <property type="taxonomic scope" value="Bacteria"/>
</dbReference>
<dbReference type="SUPFAM" id="SSF46689">
    <property type="entry name" value="Homeodomain-like"/>
    <property type="match status" value="1"/>
</dbReference>
<dbReference type="GO" id="GO:0003700">
    <property type="term" value="F:DNA-binding transcription factor activity"/>
    <property type="evidence" value="ECO:0007669"/>
    <property type="project" value="TreeGrafter"/>
</dbReference>
<proteinExistence type="predicted"/>
<keyword evidence="3" id="KW-0804">Transcription</keyword>
<protein>
    <submittedName>
        <fullName evidence="6">Transcriptional regulator, TetR family</fullName>
    </submittedName>
</protein>
<evidence type="ECO:0000256" key="1">
    <source>
        <dbReference type="ARBA" id="ARBA00023015"/>
    </source>
</evidence>
<dbReference type="OrthoDB" id="7505659at2"/>
<gene>
    <name evidence="6" type="ORF">HMPREF1318_1639</name>
</gene>